<proteinExistence type="predicted"/>
<evidence type="ECO:0000313" key="2">
    <source>
        <dbReference type="EMBL" id="MBW0473809.1"/>
    </source>
</evidence>
<name>A0A9Q3BYE4_9BASI</name>
<dbReference type="EMBL" id="AVOT02003544">
    <property type="protein sequence ID" value="MBW0473809.1"/>
    <property type="molecule type" value="Genomic_DNA"/>
</dbReference>
<gene>
    <name evidence="2" type="ORF">O181_013524</name>
</gene>
<dbReference type="AlphaFoldDB" id="A0A9Q3BYE4"/>
<accession>A0A9Q3BYE4</accession>
<evidence type="ECO:0000256" key="1">
    <source>
        <dbReference type="SAM" id="MobiDB-lite"/>
    </source>
</evidence>
<evidence type="ECO:0000313" key="3">
    <source>
        <dbReference type="Proteomes" id="UP000765509"/>
    </source>
</evidence>
<dbReference type="OrthoDB" id="3929326at2759"/>
<feature type="region of interest" description="Disordered" evidence="1">
    <location>
        <begin position="156"/>
        <end position="182"/>
    </location>
</feature>
<feature type="compositionally biased region" description="Basic and acidic residues" evidence="1">
    <location>
        <begin position="156"/>
        <end position="165"/>
    </location>
</feature>
<keyword evidence="3" id="KW-1185">Reference proteome</keyword>
<comment type="caution">
    <text evidence="2">The sequence shown here is derived from an EMBL/GenBank/DDBJ whole genome shotgun (WGS) entry which is preliminary data.</text>
</comment>
<sequence>MRFWKPRLTYETLKKDFVDIHPTASCFEIILDKERHHENRCIQEYFKSAKERWDKSQKPPDFKVGDLVLVSNLNLNSIKGPNNFKDSLLEPFMIKALHGPNSLQVELTGELRKKHPSFPVSLIKPYRLSDKELSPLRSIPLLKTPPIEEGEEKIIENSLKKGGQEKKRKGIPYIVQKPKSRV</sequence>
<dbReference type="Proteomes" id="UP000765509">
    <property type="component" value="Unassembled WGS sequence"/>
</dbReference>
<organism evidence="2 3">
    <name type="scientific">Austropuccinia psidii MF-1</name>
    <dbReference type="NCBI Taxonomy" id="1389203"/>
    <lineage>
        <taxon>Eukaryota</taxon>
        <taxon>Fungi</taxon>
        <taxon>Dikarya</taxon>
        <taxon>Basidiomycota</taxon>
        <taxon>Pucciniomycotina</taxon>
        <taxon>Pucciniomycetes</taxon>
        <taxon>Pucciniales</taxon>
        <taxon>Sphaerophragmiaceae</taxon>
        <taxon>Austropuccinia</taxon>
    </lineage>
</organism>
<reference evidence="2" key="1">
    <citation type="submission" date="2021-03" db="EMBL/GenBank/DDBJ databases">
        <title>Draft genome sequence of rust myrtle Austropuccinia psidii MF-1, a brazilian biotype.</title>
        <authorList>
            <person name="Quecine M.C."/>
            <person name="Pachon D.M.R."/>
            <person name="Bonatelli M.L."/>
            <person name="Correr F.H."/>
            <person name="Franceschini L.M."/>
            <person name="Leite T.F."/>
            <person name="Margarido G.R.A."/>
            <person name="Almeida C.A."/>
            <person name="Ferrarezi J.A."/>
            <person name="Labate C.A."/>
        </authorList>
    </citation>
    <scope>NUCLEOTIDE SEQUENCE</scope>
    <source>
        <strain evidence="2">MF-1</strain>
    </source>
</reference>
<protein>
    <submittedName>
        <fullName evidence="2">Uncharacterized protein</fullName>
    </submittedName>
</protein>